<proteinExistence type="predicted"/>
<accession>A0A2Z4IE42</accession>
<reference evidence="1 2" key="1">
    <citation type="submission" date="2018-06" db="EMBL/GenBank/DDBJ databases">
        <title>Echinicola strongylocentroti sp. nov., isolated from a sea urchin Strongylocentrotus intermedius.</title>
        <authorList>
            <person name="Bae S.S."/>
        </authorList>
    </citation>
    <scope>NUCLEOTIDE SEQUENCE [LARGE SCALE GENOMIC DNA]</scope>
    <source>
        <strain evidence="1 2">MEBiC08714</strain>
    </source>
</reference>
<name>A0A2Z4IE42_9BACT</name>
<dbReference type="EMBL" id="CP030041">
    <property type="protein sequence ID" value="AWW29332.1"/>
    <property type="molecule type" value="Genomic_DNA"/>
</dbReference>
<organism evidence="1 2">
    <name type="scientific">Echinicola strongylocentroti</name>
    <dbReference type="NCBI Taxonomy" id="1795355"/>
    <lineage>
        <taxon>Bacteria</taxon>
        <taxon>Pseudomonadati</taxon>
        <taxon>Bacteroidota</taxon>
        <taxon>Cytophagia</taxon>
        <taxon>Cytophagales</taxon>
        <taxon>Cyclobacteriaceae</taxon>
        <taxon>Echinicola</taxon>
    </lineage>
</organism>
<evidence type="ECO:0000313" key="1">
    <source>
        <dbReference type="EMBL" id="AWW29332.1"/>
    </source>
</evidence>
<dbReference type="AlphaFoldDB" id="A0A2Z4IE42"/>
<evidence type="ECO:0000313" key="2">
    <source>
        <dbReference type="Proteomes" id="UP000248688"/>
    </source>
</evidence>
<dbReference type="OrthoDB" id="841638at2"/>
<sequence length="73" mass="8760">MGDGSRSQGKSMFHFKGHTTGLDFFLSFFINSLPRRLSGEKRKRIKSTKMIRFPQPKSIKKRTFRYMKRREYP</sequence>
<gene>
    <name evidence="1" type="ORF">DN752_03780</name>
</gene>
<protein>
    <submittedName>
        <fullName evidence="1">Uncharacterized protein</fullName>
    </submittedName>
</protein>
<keyword evidence="2" id="KW-1185">Reference proteome</keyword>
<dbReference type="KEGG" id="est:DN752_03780"/>
<dbReference type="Proteomes" id="UP000248688">
    <property type="component" value="Chromosome"/>
</dbReference>